<evidence type="ECO:0000313" key="4">
    <source>
        <dbReference type="Proteomes" id="UP000298493"/>
    </source>
</evidence>
<sequence>MAVSRRILFCFLAFKTISATCSSDRTFTIRDTADTSALAICPTYTGDIAVGVNMLGIVSLPKLETLHGSLMLYNNLGLSALRADSLSRINGQLIVQNAQNLSTLALPKLSQVGDLVLDSLPKLAELTIDVQNASNIYIGANQILGNTTLHVTEISQNFTLFKNGDQLKEFSMPDLDVIDGDFLAACNSHLAELELTSLEHVEKTMNVQGNPAMASLVIPELESVEGGLWTDSILDAPKLEATGAVTDAPNPRTLDCTVMRANSLPTLSLLTSNSLERADLDASRYSTNPDLTINTRTNPNLNPGTTPNVSVNANTNTNTNIQPTQNAGVSTLTKAMIAMNLVAGIVLAGAIALCRFQVKRRLDKSWTGEGDEEEVKATEAHSVAKDGSKTVPTSAAITSLETTSSTTLRMTALGLLEIPKAQKSNQSAKFRPVQLATPIALATQPSPLPIDFVAATPCGNTRLNDDRNSETEGKGELDRKARSRSKSRGRQGQDLDRADTAQSNRQSITENTGPGMDREENYIATSKTSSTYEKYLVGLELYVSKLAGAQTSLESVVLEPIVLFSS</sequence>
<evidence type="ECO:0000313" key="3">
    <source>
        <dbReference type="EMBL" id="TID14177.1"/>
    </source>
</evidence>
<dbReference type="OrthoDB" id="4763830at2759"/>
<feature type="region of interest" description="Disordered" evidence="1">
    <location>
        <begin position="458"/>
        <end position="519"/>
    </location>
</feature>
<protein>
    <submittedName>
        <fullName evidence="3">Putative gpi-anchored cell wall organization protein ecm33 protein</fullName>
    </submittedName>
</protein>
<evidence type="ECO:0000256" key="1">
    <source>
        <dbReference type="SAM" id="MobiDB-lite"/>
    </source>
</evidence>
<feature type="compositionally biased region" description="Basic and acidic residues" evidence="1">
    <location>
        <begin position="375"/>
        <end position="388"/>
    </location>
</feature>
<dbReference type="AlphaFoldDB" id="A0A4Z1NFD6"/>
<comment type="caution">
    <text evidence="3">The sequence shown here is derived from an EMBL/GenBank/DDBJ whole genome shotgun (WGS) entry which is preliminary data.</text>
</comment>
<keyword evidence="4" id="KW-1185">Reference proteome</keyword>
<dbReference type="STRING" id="86259.A0A4Z1NFD6"/>
<dbReference type="Proteomes" id="UP000298493">
    <property type="component" value="Unassembled WGS sequence"/>
</dbReference>
<organism evidence="3 4">
    <name type="scientific">Venturia nashicola</name>
    <dbReference type="NCBI Taxonomy" id="86259"/>
    <lineage>
        <taxon>Eukaryota</taxon>
        <taxon>Fungi</taxon>
        <taxon>Dikarya</taxon>
        <taxon>Ascomycota</taxon>
        <taxon>Pezizomycotina</taxon>
        <taxon>Dothideomycetes</taxon>
        <taxon>Pleosporomycetidae</taxon>
        <taxon>Venturiales</taxon>
        <taxon>Venturiaceae</taxon>
        <taxon>Venturia</taxon>
    </lineage>
</organism>
<feature type="compositionally biased region" description="Basic and acidic residues" evidence="1">
    <location>
        <begin position="463"/>
        <end position="480"/>
    </location>
</feature>
<proteinExistence type="predicted"/>
<accession>A0A4Z1NFD6</accession>
<feature type="chain" id="PRO_5021389997" evidence="2">
    <location>
        <begin position="24"/>
        <end position="566"/>
    </location>
</feature>
<feature type="compositionally biased region" description="Polar residues" evidence="1">
    <location>
        <begin position="500"/>
        <end position="512"/>
    </location>
</feature>
<keyword evidence="2" id="KW-0732">Signal</keyword>
<name>A0A4Z1NFD6_9PEZI</name>
<feature type="region of interest" description="Disordered" evidence="1">
    <location>
        <begin position="365"/>
        <end position="391"/>
    </location>
</feature>
<dbReference type="SUPFAM" id="SSF52058">
    <property type="entry name" value="L domain-like"/>
    <property type="match status" value="1"/>
</dbReference>
<evidence type="ECO:0000256" key="2">
    <source>
        <dbReference type="SAM" id="SignalP"/>
    </source>
</evidence>
<reference evidence="3 4" key="1">
    <citation type="submission" date="2019-04" db="EMBL/GenBank/DDBJ databases">
        <title>High contiguity whole genome sequence and gene annotation resource for two Venturia nashicola isolates.</title>
        <authorList>
            <person name="Prokchorchik M."/>
            <person name="Won K."/>
            <person name="Lee Y."/>
            <person name="Choi E.D."/>
            <person name="Segonzac C."/>
            <person name="Sohn K.H."/>
        </authorList>
    </citation>
    <scope>NUCLEOTIDE SEQUENCE [LARGE SCALE GENOMIC DNA]</scope>
    <source>
        <strain evidence="3 4">PRI2</strain>
    </source>
</reference>
<gene>
    <name evidence="3" type="ORF">E6O75_ATG09256</name>
</gene>
<feature type="signal peptide" evidence="2">
    <location>
        <begin position="1"/>
        <end position="23"/>
    </location>
</feature>
<dbReference type="EMBL" id="SNSC02000023">
    <property type="protein sequence ID" value="TID14177.1"/>
    <property type="molecule type" value="Genomic_DNA"/>
</dbReference>